<dbReference type="Gene3D" id="1.10.1400.10">
    <property type="match status" value="1"/>
</dbReference>
<sequence length="389" mass="45450">GPFYVNYPMDMFFSDHGPVLKDENKAYALRYVGMSDIDQATAWYRLNKSTNLEEWKNALRMQEIASLNLLYADKEDNIFFVHNIKSPIRNPAYDWSKIIPGDDSSLIWDEFYSFDDIPQILNPNSGYLFSANQNPFFVSSKEDNLDSKNYSATMGLQKRTTNRAHRLFELLDNDLSISYKEMDKYKHDNKYSYNSRQYKFLERIFNHDYTSNKEFFDAQNFLKDWDLSTDKNNLHAAFGVCILSPEWLAEIKRKPQPDPIEIFENCVQEFHSNFNGLEIKWSEVNFLERGSKLVPVQGGPDVLRAIYALKNEDGILKAVAGDGLYIYVLWDEKKIQKSESIHQFGSATIDPTSIHYDDQMLMYSSEKLKNTFFNFQDLISNTETIFLNE</sequence>
<dbReference type="SUPFAM" id="SSF56235">
    <property type="entry name" value="N-terminal nucleophile aminohydrolases (Ntn hydrolases)"/>
    <property type="match status" value="1"/>
</dbReference>
<name>A0A382CD00_9ZZZZ</name>
<dbReference type="InterPro" id="IPR043146">
    <property type="entry name" value="Penicillin_amidase_N_B-knob"/>
</dbReference>
<dbReference type="GO" id="GO:0016787">
    <property type="term" value="F:hydrolase activity"/>
    <property type="evidence" value="ECO:0007669"/>
    <property type="project" value="InterPro"/>
</dbReference>
<evidence type="ECO:0000313" key="2">
    <source>
        <dbReference type="EMBL" id="SVB23561.1"/>
    </source>
</evidence>
<dbReference type="Gene3D" id="3.60.20.10">
    <property type="entry name" value="Glutamine Phosphoribosylpyrophosphate, subunit 1, domain 1"/>
    <property type="match status" value="1"/>
</dbReference>
<dbReference type="InterPro" id="IPR002692">
    <property type="entry name" value="S45"/>
</dbReference>
<dbReference type="AlphaFoldDB" id="A0A382CD00"/>
<feature type="non-terminal residue" evidence="2">
    <location>
        <position position="1"/>
    </location>
</feature>
<dbReference type="GO" id="GO:0017000">
    <property type="term" value="P:antibiotic biosynthetic process"/>
    <property type="evidence" value="ECO:0007669"/>
    <property type="project" value="InterPro"/>
</dbReference>
<dbReference type="EMBL" id="UINC01033771">
    <property type="protein sequence ID" value="SVB23561.1"/>
    <property type="molecule type" value="Genomic_DNA"/>
</dbReference>
<keyword evidence="1" id="KW-0732">Signal</keyword>
<dbReference type="InterPro" id="IPR029055">
    <property type="entry name" value="Ntn_hydrolases_N"/>
</dbReference>
<gene>
    <name evidence="2" type="ORF">METZ01_LOCUS176415</name>
</gene>
<proteinExistence type="predicted"/>
<dbReference type="Gene3D" id="2.30.120.10">
    <property type="match status" value="1"/>
</dbReference>
<protein>
    <submittedName>
        <fullName evidence="2">Uncharacterized protein</fullName>
    </submittedName>
</protein>
<reference evidence="2" key="1">
    <citation type="submission" date="2018-05" db="EMBL/GenBank/DDBJ databases">
        <authorList>
            <person name="Lanie J.A."/>
            <person name="Ng W.-L."/>
            <person name="Kazmierczak K.M."/>
            <person name="Andrzejewski T.M."/>
            <person name="Davidsen T.M."/>
            <person name="Wayne K.J."/>
            <person name="Tettelin H."/>
            <person name="Glass J.I."/>
            <person name="Rusch D."/>
            <person name="Podicherti R."/>
            <person name="Tsui H.-C.T."/>
            <person name="Winkler M.E."/>
        </authorList>
    </citation>
    <scope>NUCLEOTIDE SEQUENCE</scope>
</reference>
<dbReference type="Pfam" id="PF01804">
    <property type="entry name" value="Penicil_amidase"/>
    <property type="match status" value="1"/>
</dbReference>
<dbReference type="PANTHER" id="PTHR34218:SF3">
    <property type="entry name" value="ACYL-HOMOSERINE LACTONE ACYLASE PVDQ"/>
    <property type="match status" value="1"/>
</dbReference>
<evidence type="ECO:0000256" key="1">
    <source>
        <dbReference type="ARBA" id="ARBA00022729"/>
    </source>
</evidence>
<dbReference type="InterPro" id="IPR043147">
    <property type="entry name" value="Penicillin_amidase_A-knob"/>
</dbReference>
<organism evidence="2">
    <name type="scientific">marine metagenome</name>
    <dbReference type="NCBI Taxonomy" id="408172"/>
    <lineage>
        <taxon>unclassified sequences</taxon>
        <taxon>metagenomes</taxon>
        <taxon>ecological metagenomes</taxon>
    </lineage>
</organism>
<accession>A0A382CD00</accession>
<dbReference type="PANTHER" id="PTHR34218">
    <property type="entry name" value="PEPTIDASE S45 PENICILLIN AMIDASE"/>
    <property type="match status" value="1"/>
</dbReference>